<dbReference type="Gene3D" id="2.30.29.30">
    <property type="entry name" value="Pleckstrin-homology domain (PH domain)/Phosphotyrosine-binding domain (PTB)"/>
    <property type="match status" value="2"/>
</dbReference>
<dbReference type="InterPro" id="IPR038185">
    <property type="entry name" value="MyTH4_dom_sf"/>
</dbReference>
<dbReference type="InterPro" id="IPR027417">
    <property type="entry name" value="P-loop_NTPase"/>
</dbReference>
<reference evidence="18 20" key="2">
    <citation type="journal article" date="2013" name="Nature">
        <title>Insights into bilaterian evolution from three spiralian genomes.</title>
        <authorList>
            <person name="Simakov O."/>
            <person name="Marletaz F."/>
            <person name="Cho S.J."/>
            <person name="Edsinger-Gonzales E."/>
            <person name="Havlak P."/>
            <person name="Hellsten U."/>
            <person name="Kuo D.H."/>
            <person name="Larsson T."/>
            <person name="Lv J."/>
            <person name="Arendt D."/>
            <person name="Savage R."/>
            <person name="Osoegawa K."/>
            <person name="de Jong P."/>
            <person name="Grimwood J."/>
            <person name="Chapman J.A."/>
            <person name="Shapiro H."/>
            <person name="Aerts A."/>
            <person name="Otillar R.P."/>
            <person name="Terry A.Y."/>
            <person name="Boore J.L."/>
            <person name="Grigoriev I.V."/>
            <person name="Lindberg D.R."/>
            <person name="Seaver E.C."/>
            <person name="Weisblat D.A."/>
            <person name="Putnam N.H."/>
            <person name="Rokhsar D.S."/>
        </authorList>
    </citation>
    <scope>NUCLEOTIDE SEQUENCE</scope>
</reference>
<dbReference type="GeneID" id="20210567"/>
<reference evidence="20" key="1">
    <citation type="submission" date="2012-12" db="EMBL/GenBank/DDBJ databases">
        <authorList>
            <person name="Hellsten U."/>
            <person name="Grimwood J."/>
            <person name="Chapman J.A."/>
            <person name="Shapiro H."/>
            <person name="Aerts A."/>
            <person name="Otillar R.P."/>
            <person name="Terry A.Y."/>
            <person name="Boore J.L."/>
            <person name="Simakov O."/>
            <person name="Marletaz F."/>
            <person name="Cho S.-J."/>
            <person name="Edsinger-Gonzales E."/>
            <person name="Havlak P."/>
            <person name="Kuo D.-H."/>
            <person name="Larsson T."/>
            <person name="Lv J."/>
            <person name="Arendt D."/>
            <person name="Savage R."/>
            <person name="Osoegawa K."/>
            <person name="de Jong P."/>
            <person name="Lindberg D.R."/>
            <person name="Seaver E.C."/>
            <person name="Weisblat D.A."/>
            <person name="Putnam N.H."/>
            <person name="Grigoriev I.V."/>
            <person name="Rokhsar D.S."/>
        </authorList>
    </citation>
    <scope>NUCLEOTIDE SEQUENCE</scope>
</reference>
<dbReference type="CDD" id="cd01381">
    <property type="entry name" value="MYSc_Myo7"/>
    <property type="match status" value="1"/>
</dbReference>
<dbReference type="InterPro" id="IPR041794">
    <property type="entry name" value="MyoVII_FERM_C2"/>
</dbReference>
<keyword evidence="5" id="KW-0677">Repeat</keyword>
<keyword evidence="7 12" id="KW-0067">ATP-binding</keyword>
<keyword evidence="20" id="KW-1185">Reference proteome</keyword>
<evidence type="ECO:0000259" key="16">
    <source>
        <dbReference type="PROSITE" id="PS51016"/>
    </source>
</evidence>
<dbReference type="Gene3D" id="1.20.58.530">
    <property type="match status" value="1"/>
</dbReference>
<accession>T1FP20</accession>
<dbReference type="FunFam" id="3.10.20.90:FF:000036">
    <property type="entry name" value="Unconventional myosin-VIIa"/>
    <property type="match status" value="1"/>
</dbReference>
<evidence type="ECO:0000256" key="1">
    <source>
        <dbReference type="ARBA" id="ARBA00004496"/>
    </source>
</evidence>
<dbReference type="GO" id="GO:0016459">
    <property type="term" value="C:myosin complex"/>
    <property type="evidence" value="ECO:0007669"/>
    <property type="project" value="UniProtKB-KW"/>
</dbReference>
<dbReference type="Pfam" id="PF00063">
    <property type="entry name" value="Myosin_head"/>
    <property type="match status" value="1"/>
</dbReference>
<evidence type="ECO:0000256" key="5">
    <source>
        <dbReference type="ARBA" id="ARBA00022737"/>
    </source>
</evidence>
<dbReference type="InterPro" id="IPR041793">
    <property type="entry name" value="MyoVII_FERM_C1"/>
</dbReference>
<dbReference type="InterPro" id="IPR014352">
    <property type="entry name" value="FERM/acyl-CoA-bd_prot_sf"/>
</dbReference>
<dbReference type="GO" id="GO:0003774">
    <property type="term" value="F:cytoskeletal motor activity"/>
    <property type="evidence" value="ECO:0007669"/>
    <property type="project" value="UniProtKB-UniRule"/>
</dbReference>
<dbReference type="RefSeq" id="XP_009010913.1">
    <property type="nucleotide sequence ID" value="XM_009012665.1"/>
</dbReference>
<dbReference type="InterPro" id="IPR001609">
    <property type="entry name" value="Myosin_head_motor_dom-like"/>
</dbReference>
<dbReference type="OMA" id="TGFQGRC"/>
<dbReference type="Pfam" id="PF00784">
    <property type="entry name" value="MyTH4"/>
    <property type="match status" value="2"/>
</dbReference>
<dbReference type="InterPro" id="IPR001452">
    <property type="entry name" value="SH3_domain"/>
</dbReference>
<dbReference type="CDD" id="cd14473">
    <property type="entry name" value="FERM_B-lobe"/>
    <property type="match status" value="2"/>
</dbReference>
<dbReference type="PRINTS" id="PR00193">
    <property type="entry name" value="MYOSINHEAVY"/>
</dbReference>
<feature type="domain" description="FERM" evidence="15">
    <location>
        <begin position="1260"/>
        <end position="1584"/>
    </location>
</feature>
<dbReference type="CDD" id="cd13199">
    <property type="entry name" value="FERM_C2_MyoVII"/>
    <property type="match status" value="1"/>
</dbReference>
<dbReference type="FunFam" id="2.30.29.30:FF:000075">
    <property type="entry name" value="unconventional myosin-VIIa"/>
    <property type="match status" value="1"/>
</dbReference>
<dbReference type="CDD" id="cd17092">
    <property type="entry name" value="FERM1_F1_Myosin-VII"/>
    <property type="match status" value="1"/>
</dbReference>
<dbReference type="InterPro" id="IPR036028">
    <property type="entry name" value="SH3-like_dom_sf"/>
</dbReference>
<evidence type="ECO:0000256" key="9">
    <source>
        <dbReference type="ARBA" id="ARBA00023175"/>
    </source>
</evidence>
<dbReference type="EnsemblMetazoa" id="HelroT186656">
    <property type="protein sequence ID" value="HelroP186656"/>
    <property type="gene ID" value="HelroG186656"/>
</dbReference>
<evidence type="ECO:0000256" key="8">
    <source>
        <dbReference type="ARBA" id="ARBA00023123"/>
    </source>
</evidence>
<dbReference type="InterPro" id="IPR036961">
    <property type="entry name" value="Kinesin_motor_dom_sf"/>
</dbReference>
<dbReference type="EMBL" id="AMQM01002696">
    <property type="status" value="NOT_ANNOTATED_CDS"/>
    <property type="molecule type" value="Genomic_DNA"/>
</dbReference>
<dbReference type="GO" id="GO:0003779">
    <property type="term" value="F:actin binding"/>
    <property type="evidence" value="ECO:0007669"/>
    <property type="project" value="UniProtKB-KW"/>
</dbReference>
<dbReference type="Gene3D" id="2.30.30.40">
    <property type="entry name" value="SH3 Domains"/>
    <property type="match status" value="1"/>
</dbReference>
<dbReference type="STRING" id="6412.T1FP20"/>
<dbReference type="SMART" id="SM00139">
    <property type="entry name" value="MyTH4"/>
    <property type="match status" value="2"/>
</dbReference>
<dbReference type="Pfam" id="PF24123">
    <property type="entry name" value="Myosin_VII_N"/>
    <property type="match status" value="1"/>
</dbReference>
<dbReference type="GO" id="GO:0120025">
    <property type="term" value="C:plasma membrane bounded cell projection"/>
    <property type="evidence" value="ECO:0007669"/>
    <property type="project" value="UniProtKB-ARBA"/>
</dbReference>
<dbReference type="InterPro" id="IPR011993">
    <property type="entry name" value="PH-like_dom_sf"/>
</dbReference>
<dbReference type="EMBL" id="KB095858">
    <property type="protein sequence ID" value="ESO10644.1"/>
    <property type="molecule type" value="Genomic_DNA"/>
</dbReference>
<name>T1FP20_HELRO</name>
<dbReference type="InterPro" id="IPR019749">
    <property type="entry name" value="Band_41_domain"/>
</dbReference>
<dbReference type="InterPro" id="IPR057130">
    <property type="entry name" value="Myosin_VII_N"/>
</dbReference>
<sequence length="2225" mass="254308">MVILHKGDYVWYDDEGASGEFDLSVGGVVSHVDHTRVCIRTDDNKELVLTSERQRSKVRQMHVTSIEGVEDMIQLGDLNVAGILRNLLLRYRDDLIYTYTGSILVAVNPYKTLSIYGSEQIEIIKAGRLESYHRTYLLLVGDNSYHNMQRYNLDQCIIISGESGAGKTESTKLILQFLAAVSGQHSWIEQQILEANPVMEAFGNAKTVKNDNSSRFGKYIDINFDDRGTISGARIEQYLLEKSRIVYQNHDERNYHIFYCLLAGLSNDEKRRLDLKSAQDYYYLVQGGDVTCDGRDDSKEFFGVCSSMKVLMFTDDNIADIIKNMDATELVGVDSLNKACKLLQLDSTHLHSALTTRTILTRGESVITTMTSQTSADVKDAFVKGVYGRMFVWIVDRVNEAICKPTRSIGVLDIFGFENFDNNSFEQLCINFANENLQQFFVQHIFKLEQEEYNHEMINWRTIEFIDNQDVLDLIAVKPLNLLALVDEESKFPKGTDMTLLSKQHQQHRSNSNYYKPKSEHDCSFGIKHFAGVVFYDARGFLEKNRDTFSLDLLHVIQSSSFKFLVDLFKKDLSIGVETRKKSPTLGFQFKRSLESLMRALNSCQPFFIRCIKPNEVKKPMTFDKELCVRQLRYSGMMETIRIRRAGYPIRHLFRNFVERYRVLLPSNLSHTLTRDNNDDEMMKKMAMMICTAALGEMDYQLGRTKVFLKVSLLIVRDKFLLQDAQDVQLEQEREKRTKSKIILIQSAIRMWRERMRFRRVQYACVVVQKYLRALVAKKRYEKMKNGYLRLQALCRSRVLASHFVFMRSRIMSVQRISRSYLEKRTHRQRLKGVIVLQAGVRMLLARSLYQRMKREHQKKLASYEQMLSEEGVMRKKMPAERARQEAERLHKERLRRIAMETEQEEGLIQSEAASKMLMIERAEKRRKDPIDDSKIVDEMFGFIDTQSNISGFSGGVGPNKEGASRGGMANEAPLAFRRENFADGDDDDDTDDVAKYRFSKFAATYFQENSPTSFVRKVLKQPLLPLKSEGDQLAALAVWVTILRFMGDLPEPKFPSSLNEQDTTPVMTKIYSTLGRKFNRKDIELAQKMGMELEKEPMQTGRDGKTSVRKKIVSLTLKKKSKITEQVANKLKDGDYGGAGNALLEDRPTTNLEKLHFIIGHGILRPEIRDEIYCQLCCQLTQNPNKTSHARGWILLSLCVGCFPPTDKFVKYLRCFLKSGPPGYAPYCDKRLRRTFVNGARNQPPSWLELQATKLKKPLILSVTFMDGSTRTLLADSATTAYELCSQLADKVQLKDRFGFSLYVALFDKVSSLGSGGDHIMDAVSQCEQYAKEQGAQERNAPWRLFFRKEIFAPWHDPNFDPVSTNLIYQQVVRGVKFGEYRCDKNEDLILISAQQYYLVYGMEYVEDRVQSLVPTYIPDEMIRPDRGVQYWASAIKTALRSSYFQQLHQSTSLSTSNNVTPTSAISSRIRQDVVNYAKYKWPLLFSRFYEAYKFAGPSLPKNDVIIAVNWTGIYVVDDRERVLLELSFPEVTAVSCSRTGKMHGQSFTLATIKGEEYTFTSSNSEDIRDLVVTFLEGLKSRSKYVIALMDYNAPADRPDLLSLRRGDLIILDHDQTGQSLMSSSWSSGQSNRSNLKGNFPTENVYILPTITKPSPEILVGSSSSPPPSSLSSPSQSSSSHNHHTLEAYSLEHFRPPAKRTLSKALTSSKGKRMNEEMWRHSKEPIKQPLLKKITNKEELCKEACSSFADILCYMGDQPMRRQISAYELTDRIFEGPIKFELLRDETYCQIVKQLTDNPNRQSENSGWELMWLMTGCFAPSSNLLKEVTSFLRSRSSRTVIALDCLSRLQKTLRNGCRKYTPHQVEVEAIQHKTTQIFHKVYFPDDTNEAFEVDSSTRGKDFCQGIATRLELKSSEGFSLFVKIAGKVISVPESDFFFDFVRHLTDWLKKARHNVATSTTTMTSSAGGSFNNSNNNSLSSISNNSSNGGGGFNSYLLQSTYQVIFMRKLWTNATPGFDINADLMFHYPQELPKYLRGYHKCSVDEATQLASLIYRAKYGEAELNLKAISSNLNEFIPTDLIDSLSPHDWAQQIAACYKKLSGKTQTESKVNFLKCLYNWPTFGSAFFEVKQTTEPGLPEFLLVAINRNGVNLIDPSSKDLLAVYPFTRISNWSSGNTYFHMTIGNLVHGCKLLCETNLGYKMDDLLTSYISLIMNLRNQQKMMK</sequence>
<dbReference type="InterPro" id="IPR036106">
    <property type="entry name" value="MYSc_Myo7"/>
</dbReference>
<evidence type="ECO:0000313" key="19">
    <source>
        <dbReference type="EnsemblMetazoa" id="HelroP186656"/>
    </source>
</evidence>
<feature type="region of interest" description="Actin-binding" evidence="12">
    <location>
        <begin position="594"/>
        <end position="616"/>
    </location>
</feature>
<feature type="domain" description="Myosin motor" evidence="17">
    <location>
        <begin position="67"/>
        <end position="727"/>
    </location>
</feature>
<dbReference type="KEGG" id="hro:HELRODRAFT_186656"/>
<dbReference type="FunFam" id="1.10.10.820:FF:000001">
    <property type="entry name" value="Myosin heavy chain"/>
    <property type="match status" value="1"/>
</dbReference>
<evidence type="ECO:0000259" key="14">
    <source>
        <dbReference type="PROSITE" id="PS50002"/>
    </source>
</evidence>
<evidence type="ECO:0000256" key="12">
    <source>
        <dbReference type="PROSITE-ProRule" id="PRU00782"/>
    </source>
</evidence>
<evidence type="ECO:0000256" key="11">
    <source>
        <dbReference type="PROSITE-ProRule" id="PRU00192"/>
    </source>
</evidence>
<comment type="similarity">
    <text evidence="2 12">Belongs to the TRAFAC class myosin-kinesin ATPase superfamily. Myosin family.</text>
</comment>
<evidence type="ECO:0000256" key="7">
    <source>
        <dbReference type="ARBA" id="ARBA00022840"/>
    </source>
</evidence>
<dbReference type="Gene3D" id="3.40.850.10">
    <property type="entry name" value="Kinesin motor domain"/>
    <property type="match status" value="1"/>
</dbReference>
<dbReference type="PROSITE" id="PS50057">
    <property type="entry name" value="FERM_3"/>
    <property type="match status" value="2"/>
</dbReference>
<dbReference type="InParanoid" id="T1FP20"/>
<dbReference type="EMBL" id="AMQM01002697">
    <property type="status" value="NOT_ANNOTATED_CDS"/>
    <property type="molecule type" value="Genomic_DNA"/>
</dbReference>
<feature type="binding site" evidence="12">
    <location>
        <begin position="161"/>
        <end position="168"/>
    </location>
    <ligand>
        <name>ATP</name>
        <dbReference type="ChEBI" id="CHEBI:30616"/>
    </ligand>
</feature>
<dbReference type="CTD" id="20210567"/>
<keyword evidence="3 11" id="KW-0728">SH3 domain</keyword>
<dbReference type="Gene3D" id="1.20.120.720">
    <property type="entry name" value="Myosin VI head, motor domain, U50 subdomain"/>
    <property type="match status" value="1"/>
</dbReference>
<dbReference type="CDD" id="cd13198">
    <property type="entry name" value="FERM_C1_MyoVII"/>
    <property type="match status" value="1"/>
</dbReference>
<gene>
    <name evidence="19" type="primary">20210567</name>
    <name evidence="18" type="ORF">HELRODRAFT_186656</name>
</gene>
<dbReference type="InterPro" id="IPR019748">
    <property type="entry name" value="FERM_central"/>
</dbReference>
<feature type="region of interest" description="Disordered" evidence="13">
    <location>
        <begin position="1658"/>
        <end position="1684"/>
    </location>
</feature>
<evidence type="ECO:0000256" key="3">
    <source>
        <dbReference type="ARBA" id="ARBA00022443"/>
    </source>
</evidence>
<dbReference type="Pfam" id="PF21998">
    <property type="entry name" value="FERM_C1_MyoVII"/>
    <property type="match status" value="1"/>
</dbReference>
<evidence type="ECO:0000256" key="2">
    <source>
        <dbReference type="ARBA" id="ARBA00008314"/>
    </source>
</evidence>
<evidence type="ECO:0000259" key="17">
    <source>
        <dbReference type="PROSITE" id="PS51456"/>
    </source>
</evidence>
<reference evidence="19" key="3">
    <citation type="submission" date="2015-06" db="UniProtKB">
        <authorList>
            <consortium name="EnsemblMetazoa"/>
        </authorList>
    </citation>
    <scope>IDENTIFICATION</scope>
</reference>
<feature type="domain" description="MyTH4" evidence="16">
    <location>
        <begin position="1015"/>
        <end position="1255"/>
    </location>
</feature>
<dbReference type="SUPFAM" id="SSF47031">
    <property type="entry name" value="Second domain of FERM"/>
    <property type="match status" value="2"/>
</dbReference>
<dbReference type="Proteomes" id="UP000015101">
    <property type="component" value="Unassembled WGS sequence"/>
</dbReference>
<evidence type="ECO:0000256" key="10">
    <source>
        <dbReference type="ARBA" id="ARBA00023203"/>
    </source>
</evidence>
<dbReference type="GO" id="GO:0005524">
    <property type="term" value="F:ATP binding"/>
    <property type="evidence" value="ECO:0007669"/>
    <property type="project" value="UniProtKB-UniRule"/>
</dbReference>
<dbReference type="PROSITE" id="PS51456">
    <property type="entry name" value="MYOSIN_MOTOR"/>
    <property type="match status" value="1"/>
</dbReference>
<keyword evidence="9 12" id="KW-0505">Motor protein</keyword>
<dbReference type="PANTHER" id="PTHR22692">
    <property type="entry name" value="MYOSIN VII, XV"/>
    <property type="match status" value="1"/>
</dbReference>
<dbReference type="FunCoup" id="T1FP20">
    <property type="interactions" value="137"/>
</dbReference>
<dbReference type="Gene3D" id="1.20.80.10">
    <property type="match status" value="2"/>
</dbReference>
<dbReference type="eggNOG" id="KOG4229">
    <property type="taxonomic scope" value="Eukaryota"/>
</dbReference>
<dbReference type="SMART" id="SM00295">
    <property type="entry name" value="B41"/>
    <property type="match status" value="2"/>
</dbReference>
<keyword evidence="6 12" id="KW-0547">Nucleotide-binding</keyword>
<organism evidence="19 20">
    <name type="scientific">Helobdella robusta</name>
    <name type="common">Californian leech</name>
    <dbReference type="NCBI Taxonomy" id="6412"/>
    <lineage>
        <taxon>Eukaryota</taxon>
        <taxon>Metazoa</taxon>
        <taxon>Spiralia</taxon>
        <taxon>Lophotrochozoa</taxon>
        <taxon>Annelida</taxon>
        <taxon>Clitellata</taxon>
        <taxon>Hirudinea</taxon>
        <taxon>Rhynchobdellida</taxon>
        <taxon>Glossiphoniidae</taxon>
        <taxon>Helobdella</taxon>
    </lineage>
</organism>
<comment type="subcellular location">
    <subcellularLocation>
        <location evidence="1">Cytoplasm</location>
    </subcellularLocation>
</comment>
<dbReference type="SUPFAM" id="SSF50729">
    <property type="entry name" value="PH domain-like"/>
    <property type="match status" value="1"/>
</dbReference>
<protein>
    <recommendedName>
        <fullName evidence="21">Myosin VIIa</fullName>
    </recommendedName>
</protein>
<proteinExistence type="inferred from homology"/>
<keyword evidence="10 12" id="KW-0009">Actin-binding</keyword>
<dbReference type="GO" id="GO:0005737">
    <property type="term" value="C:cytoplasm"/>
    <property type="evidence" value="ECO:0007669"/>
    <property type="project" value="UniProtKB-SubCell"/>
</dbReference>
<dbReference type="SMART" id="SM00015">
    <property type="entry name" value="IQ"/>
    <property type="match status" value="3"/>
</dbReference>
<dbReference type="PROSITE" id="PS51016">
    <property type="entry name" value="MYTH4"/>
    <property type="match status" value="2"/>
</dbReference>
<evidence type="ECO:0000256" key="4">
    <source>
        <dbReference type="ARBA" id="ARBA00022490"/>
    </source>
</evidence>
<keyword evidence="8 12" id="KW-0518">Myosin</keyword>
<dbReference type="HOGENOM" id="CLU_000192_14_1_1"/>
<dbReference type="Gene3D" id="1.10.10.820">
    <property type="match status" value="1"/>
</dbReference>
<dbReference type="InterPro" id="IPR029071">
    <property type="entry name" value="Ubiquitin-like_domsf"/>
</dbReference>
<dbReference type="SUPFAM" id="SSF52540">
    <property type="entry name" value="P-loop containing nucleoside triphosphate hydrolases"/>
    <property type="match status" value="1"/>
</dbReference>
<dbReference type="Pfam" id="PF21989">
    <property type="entry name" value="RA_2"/>
    <property type="match status" value="2"/>
</dbReference>
<evidence type="ECO:0000259" key="15">
    <source>
        <dbReference type="PROSITE" id="PS50057"/>
    </source>
</evidence>
<feature type="domain" description="MyTH4" evidence="16">
    <location>
        <begin position="1722"/>
        <end position="1872"/>
    </location>
</feature>
<evidence type="ECO:0000313" key="18">
    <source>
        <dbReference type="EMBL" id="ESO10644.1"/>
    </source>
</evidence>
<dbReference type="CDD" id="cd17093">
    <property type="entry name" value="FERM2_F1_Myosin-VII"/>
    <property type="match status" value="1"/>
</dbReference>
<evidence type="ECO:0000256" key="6">
    <source>
        <dbReference type="ARBA" id="ARBA00022741"/>
    </source>
</evidence>
<dbReference type="SUPFAM" id="SSF54236">
    <property type="entry name" value="Ubiquitin-like"/>
    <property type="match status" value="2"/>
</dbReference>
<dbReference type="Gene3D" id="1.20.5.4820">
    <property type="match status" value="1"/>
</dbReference>
<dbReference type="SUPFAM" id="SSF50044">
    <property type="entry name" value="SH3-domain"/>
    <property type="match status" value="1"/>
</dbReference>
<feature type="domain" description="FERM" evidence="15">
    <location>
        <begin position="1878"/>
        <end position="2218"/>
    </location>
</feature>
<dbReference type="InterPro" id="IPR000857">
    <property type="entry name" value="MyTH4_dom"/>
</dbReference>
<dbReference type="InterPro" id="IPR000299">
    <property type="entry name" value="FERM_domain"/>
</dbReference>
<dbReference type="InterPro" id="IPR035963">
    <property type="entry name" value="FERM_2"/>
</dbReference>
<dbReference type="PROSITE" id="PS50096">
    <property type="entry name" value="IQ"/>
    <property type="match status" value="2"/>
</dbReference>
<dbReference type="SMART" id="SM00242">
    <property type="entry name" value="MYSc"/>
    <property type="match status" value="1"/>
</dbReference>
<dbReference type="OrthoDB" id="6108017at2759"/>
<dbReference type="InterPro" id="IPR051567">
    <property type="entry name" value="Unconventional_Myosin_ATPase"/>
</dbReference>
<feature type="domain" description="SH3" evidence="14">
    <location>
        <begin position="1582"/>
        <end position="1651"/>
    </location>
</feature>
<evidence type="ECO:0000313" key="20">
    <source>
        <dbReference type="Proteomes" id="UP000015101"/>
    </source>
</evidence>
<evidence type="ECO:0008006" key="21">
    <source>
        <dbReference type="Google" id="ProtNLM"/>
    </source>
</evidence>
<dbReference type="Pfam" id="PF00373">
    <property type="entry name" value="FERM_M"/>
    <property type="match status" value="1"/>
</dbReference>
<dbReference type="InterPro" id="IPR000048">
    <property type="entry name" value="IQ_motif_EF-hand-BS"/>
</dbReference>
<dbReference type="PROSITE" id="PS50002">
    <property type="entry name" value="SH3"/>
    <property type="match status" value="1"/>
</dbReference>
<dbReference type="Gene3D" id="3.10.20.90">
    <property type="entry name" value="Phosphatidylinositol 3-kinase Catalytic Subunit, Chain A, domain 1"/>
    <property type="match status" value="2"/>
</dbReference>
<feature type="compositionally biased region" description="Low complexity" evidence="13">
    <location>
        <begin position="1671"/>
        <end position="1681"/>
    </location>
</feature>
<dbReference type="PANTHER" id="PTHR22692:SF33">
    <property type="entry name" value="MYOSIN"/>
    <property type="match status" value="1"/>
</dbReference>
<dbReference type="Gene3D" id="1.25.40.530">
    <property type="entry name" value="MyTH4 domain"/>
    <property type="match status" value="2"/>
</dbReference>
<keyword evidence="4" id="KW-0963">Cytoplasm</keyword>
<evidence type="ECO:0000256" key="13">
    <source>
        <dbReference type="SAM" id="MobiDB-lite"/>
    </source>
</evidence>